<feature type="compositionally biased region" description="Low complexity" evidence="1">
    <location>
        <begin position="54"/>
        <end position="63"/>
    </location>
</feature>
<protein>
    <submittedName>
        <fullName evidence="2">Predicted protein</fullName>
    </submittedName>
</protein>
<organism evidence="3">
    <name type="scientific">Naegleria gruberi</name>
    <name type="common">Amoeba</name>
    <dbReference type="NCBI Taxonomy" id="5762"/>
    <lineage>
        <taxon>Eukaryota</taxon>
        <taxon>Discoba</taxon>
        <taxon>Heterolobosea</taxon>
        <taxon>Tetramitia</taxon>
        <taxon>Eutetramitia</taxon>
        <taxon>Vahlkampfiidae</taxon>
        <taxon>Naegleria</taxon>
    </lineage>
</organism>
<name>D2V001_NAEGR</name>
<dbReference type="VEuPathDB" id="AmoebaDB:NAEGRDRAFT_62122"/>
<dbReference type="Proteomes" id="UP000006671">
    <property type="component" value="Unassembled WGS sequence"/>
</dbReference>
<keyword evidence="3" id="KW-1185">Reference proteome</keyword>
<gene>
    <name evidence="2" type="ORF">NAEGRDRAFT_62122</name>
</gene>
<evidence type="ECO:0000256" key="1">
    <source>
        <dbReference type="SAM" id="MobiDB-lite"/>
    </source>
</evidence>
<feature type="region of interest" description="Disordered" evidence="1">
    <location>
        <begin position="51"/>
        <end position="71"/>
    </location>
</feature>
<accession>D2V001</accession>
<feature type="compositionally biased region" description="Polar residues" evidence="1">
    <location>
        <begin position="580"/>
        <end position="598"/>
    </location>
</feature>
<proteinExistence type="predicted"/>
<feature type="region of interest" description="Disordered" evidence="1">
    <location>
        <begin position="579"/>
        <end position="598"/>
    </location>
</feature>
<dbReference type="OMA" id="NIEIYLM"/>
<reference evidence="2 3" key="1">
    <citation type="journal article" date="2010" name="Cell">
        <title>The genome of Naegleria gruberi illuminates early eukaryotic versatility.</title>
        <authorList>
            <person name="Fritz-Laylin L.K."/>
            <person name="Prochnik S.E."/>
            <person name="Ginger M.L."/>
            <person name="Dacks J.B."/>
            <person name="Carpenter M.L."/>
            <person name="Field M.C."/>
            <person name="Kuo A."/>
            <person name="Paredez A."/>
            <person name="Chapman J."/>
            <person name="Pham J."/>
            <person name="Shu S."/>
            <person name="Neupane R."/>
            <person name="Cipriano M."/>
            <person name="Mancuso J."/>
            <person name="Tu H."/>
            <person name="Salamov A."/>
            <person name="Lindquist E."/>
            <person name="Shapiro H."/>
            <person name="Lucas S."/>
            <person name="Grigoriev I.V."/>
            <person name="Cande W.Z."/>
            <person name="Fulton C."/>
            <person name="Rokhsar D.S."/>
            <person name="Dawson S.C."/>
        </authorList>
    </citation>
    <scope>NUCLEOTIDE SEQUENCE [LARGE SCALE GENOMIC DNA]</scope>
    <source>
        <strain evidence="2 3">NEG-M</strain>
    </source>
</reference>
<dbReference type="InParanoid" id="D2V001"/>
<evidence type="ECO:0000313" key="2">
    <source>
        <dbReference type="EMBL" id="EFC50253.1"/>
    </source>
</evidence>
<dbReference type="RefSeq" id="XP_002682997.1">
    <property type="nucleotide sequence ID" value="XM_002682951.1"/>
</dbReference>
<evidence type="ECO:0000313" key="3">
    <source>
        <dbReference type="Proteomes" id="UP000006671"/>
    </source>
</evidence>
<dbReference type="GeneID" id="8863003"/>
<sequence>MLLTGQVQKPVPNKQKKKDFEIHSFRYETTGRKKKQGDTVIFNNATRSRLELQSSSSSAKSSSDVNNSELSTRYHPYNQNIALQKNSNIAYSTQYIDNFVDAFGFDPSSSKILQKLHTFLDNNERRDEDSNQNSKELEEMLMQDMIVTSFVKINSFEYYHRHIVYGFKIFPEELIEQSIFGNDLKNSMNEIFRNPNSVFELPDFSKHAGEYVTQYRKTEVLSLLYTLHGVTCASNGFLDQAESSIKRSIELGFEGYVKDDVQHLYENPTTNEQLIDLLVGKHARHVSNLIISDVEDRFFMIRSGRYLLASFYFMGDSNLGLSRYFLLKADEMLDLHSPNYRDRVFINYSIAEEARINSDYSLYRVENVYLLCVYKYRLIVGMTFDTFRYYIQKSENIQRINNNLPPIQLTRTSINLREDIHQLFDLNCMRLATSLYLSARGKLPSELLTITTLKNVKRLTVDNIEIYLMIIILMTKESTYTGLVSMDPSTFGIIQLLRKFSIYSTTVSLLEKMLEQCTEEDRVYQFNNMAVLKLETIFKNFENAITGELSRLLVSFNNITEKESQQIMNGTAPNHPSIFSILSSEEPNSPSQSRSPTSIKSTLDKLLVIYCDKYVDNLKYFNQESLLFNNGDMSILERVSDIHIMQAEVLLQNTFQDQIMYSFKIEQLNRLKPLLEAERNAIQILTHKYPKYLLPRLGGLMFRLGKVIEQLNGTIVFSTNCKQ</sequence>
<dbReference type="AlphaFoldDB" id="D2V001"/>
<dbReference type="EMBL" id="GG738846">
    <property type="protein sequence ID" value="EFC50253.1"/>
    <property type="molecule type" value="Genomic_DNA"/>
</dbReference>
<dbReference type="KEGG" id="ngr:NAEGRDRAFT_62122"/>